<dbReference type="InterPro" id="IPR014048">
    <property type="entry name" value="MethylDNA_cys_MeTrfase_DNA-bd"/>
</dbReference>
<keyword evidence="7" id="KW-0227">DNA damage</keyword>
<dbReference type="InterPro" id="IPR036217">
    <property type="entry name" value="MethylDNA_cys_MeTrfase_DNAb"/>
</dbReference>
<evidence type="ECO:0000256" key="8">
    <source>
        <dbReference type="ARBA" id="ARBA00023204"/>
    </source>
</evidence>
<dbReference type="GO" id="GO:0006281">
    <property type="term" value="P:DNA repair"/>
    <property type="evidence" value="ECO:0007669"/>
    <property type="project" value="UniProtKB-KW"/>
</dbReference>
<evidence type="ECO:0000256" key="4">
    <source>
        <dbReference type="ARBA" id="ARBA00015377"/>
    </source>
</evidence>
<dbReference type="EMBL" id="CANHGI010000004">
    <property type="protein sequence ID" value="CAI5447801.1"/>
    <property type="molecule type" value="Genomic_DNA"/>
</dbReference>
<dbReference type="GO" id="GO:0032259">
    <property type="term" value="P:methylation"/>
    <property type="evidence" value="ECO:0007669"/>
    <property type="project" value="UniProtKB-KW"/>
</dbReference>
<dbReference type="GO" id="GO:0003908">
    <property type="term" value="F:methylated-DNA-[protein]-cysteine S-methyltransferase activity"/>
    <property type="evidence" value="ECO:0007669"/>
    <property type="project" value="UniProtKB-EC"/>
</dbReference>
<comment type="caution">
    <text evidence="13">The sequence shown here is derived from an EMBL/GenBank/DDBJ whole genome shotgun (WGS) entry which is preliminary data.</text>
</comment>
<evidence type="ECO:0000256" key="9">
    <source>
        <dbReference type="ARBA" id="ARBA00030795"/>
    </source>
</evidence>
<keyword evidence="5" id="KW-0489">Methyltransferase</keyword>
<dbReference type="InterPro" id="IPR001497">
    <property type="entry name" value="MethylDNA_cys_MeTrfase_AS"/>
</dbReference>
<accession>A0A9P1IMJ8</accession>
<keyword evidence="14" id="KW-1185">Reference proteome</keyword>
<dbReference type="SUPFAM" id="SSF46767">
    <property type="entry name" value="Methylated DNA-protein cysteine methyltransferase, C-terminal domain"/>
    <property type="match status" value="1"/>
</dbReference>
<evidence type="ECO:0000256" key="10">
    <source>
        <dbReference type="ARBA" id="ARBA00031621"/>
    </source>
</evidence>
<dbReference type="CDD" id="cd06445">
    <property type="entry name" value="ATase"/>
    <property type="match status" value="1"/>
</dbReference>
<dbReference type="AlphaFoldDB" id="A0A9P1IMJ8"/>
<sequence>MIVSDNQINIETNFVQRVHDAIRRIPKGETRTYEQLAIELGDIAQRASVRLTCLSNHIAYLIPCHRVIATPRSISGYVWGTELKMRLLEAEGVRIDRNVM</sequence>
<evidence type="ECO:0000256" key="11">
    <source>
        <dbReference type="ARBA" id="ARBA00049348"/>
    </source>
</evidence>
<reference evidence="13" key="1">
    <citation type="submission" date="2022-11" db="EMBL/GenBank/DDBJ databases">
        <authorList>
            <person name="Kikuchi T."/>
        </authorList>
    </citation>
    <scope>NUCLEOTIDE SEQUENCE</scope>
    <source>
        <strain evidence="13">PS1010</strain>
    </source>
</reference>
<evidence type="ECO:0000256" key="3">
    <source>
        <dbReference type="ARBA" id="ARBA00011918"/>
    </source>
</evidence>
<keyword evidence="6" id="KW-0808">Transferase</keyword>
<protein>
    <recommendedName>
        <fullName evidence="4">Methylated-DNA--protein-cysteine methyltransferase</fullName>
        <ecNumber evidence="3">2.1.1.63</ecNumber>
    </recommendedName>
    <alternativeName>
        <fullName evidence="9">6-O-methylguanine-DNA methyltransferase</fullName>
    </alternativeName>
    <alternativeName>
        <fullName evidence="10">O-6-methylguanine-DNA-alkyltransferase</fullName>
    </alternativeName>
</protein>
<comment type="similarity">
    <text evidence="2">Belongs to the MGMT family.</text>
</comment>
<evidence type="ECO:0000256" key="7">
    <source>
        <dbReference type="ARBA" id="ARBA00022763"/>
    </source>
</evidence>
<evidence type="ECO:0000256" key="2">
    <source>
        <dbReference type="ARBA" id="ARBA00008711"/>
    </source>
</evidence>
<evidence type="ECO:0000313" key="14">
    <source>
        <dbReference type="Proteomes" id="UP001152747"/>
    </source>
</evidence>
<dbReference type="OrthoDB" id="1907495at2759"/>
<keyword evidence="8" id="KW-0234">DNA repair</keyword>
<dbReference type="Proteomes" id="UP001152747">
    <property type="component" value="Unassembled WGS sequence"/>
</dbReference>
<evidence type="ECO:0000256" key="1">
    <source>
        <dbReference type="ARBA" id="ARBA00001286"/>
    </source>
</evidence>
<evidence type="ECO:0000259" key="12">
    <source>
        <dbReference type="Pfam" id="PF01035"/>
    </source>
</evidence>
<comment type="catalytic activity">
    <reaction evidence="1">
        <text>a 4-O-methyl-thymidine in DNA + L-cysteinyl-[protein] = a thymidine in DNA + S-methyl-L-cysteinyl-[protein]</text>
        <dbReference type="Rhea" id="RHEA:53428"/>
        <dbReference type="Rhea" id="RHEA-COMP:10131"/>
        <dbReference type="Rhea" id="RHEA-COMP:10132"/>
        <dbReference type="Rhea" id="RHEA-COMP:13555"/>
        <dbReference type="Rhea" id="RHEA-COMP:13556"/>
        <dbReference type="ChEBI" id="CHEBI:29950"/>
        <dbReference type="ChEBI" id="CHEBI:82612"/>
        <dbReference type="ChEBI" id="CHEBI:137386"/>
        <dbReference type="ChEBI" id="CHEBI:137387"/>
        <dbReference type="EC" id="2.1.1.63"/>
    </reaction>
</comment>
<feature type="domain" description="Methylated-DNA-[protein]-cysteine S-methyltransferase DNA binding" evidence="12">
    <location>
        <begin position="13"/>
        <end position="93"/>
    </location>
</feature>
<dbReference type="NCBIfam" id="TIGR00589">
    <property type="entry name" value="ogt"/>
    <property type="match status" value="1"/>
</dbReference>
<dbReference type="Pfam" id="PF01035">
    <property type="entry name" value="DNA_binding_1"/>
    <property type="match status" value="1"/>
</dbReference>
<dbReference type="PANTHER" id="PTHR10815:SF13">
    <property type="entry name" value="METHYLATED-DNA--PROTEIN-CYSTEINE METHYLTRANSFERASE"/>
    <property type="match status" value="1"/>
</dbReference>
<evidence type="ECO:0000256" key="5">
    <source>
        <dbReference type="ARBA" id="ARBA00022603"/>
    </source>
</evidence>
<comment type="catalytic activity">
    <reaction evidence="11">
        <text>a 6-O-methyl-2'-deoxyguanosine in DNA + L-cysteinyl-[protein] = S-methyl-L-cysteinyl-[protein] + a 2'-deoxyguanosine in DNA</text>
        <dbReference type="Rhea" id="RHEA:24000"/>
        <dbReference type="Rhea" id="RHEA-COMP:10131"/>
        <dbReference type="Rhea" id="RHEA-COMP:10132"/>
        <dbReference type="Rhea" id="RHEA-COMP:11367"/>
        <dbReference type="Rhea" id="RHEA-COMP:11368"/>
        <dbReference type="ChEBI" id="CHEBI:29950"/>
        <dbReference type="ChEBI" id="CHEBI:82612"/>
        <dbReference type="ChEBI" id="CHEBI:85445"/>
        <dbReference type="ChEBI" id="CHEBI:85448"/>
        <dbReference type="EC" id="2.1.1.63"/>
    </reaction>
</comment>
<dbReference type="Gene3D" id="1.10.10.10">
    <property type="entry name" value="Winged helix-like DNA-binding domain superfamily/Winged helix DNA-binding domain"/>
    <property type="match status" value="1"/>
</dbReference>
<dbReference type="PANTHER" id="PTHR10815">
    <property type="entry name" value="METHYLATED-DNA--PROTEIN-CYSTEINE METHYLTRANSFERASE"/>
    <property type="match status" value="1"/>
</dbReference>
<evidence type="ECO:0000313" key="13">
    <source>
        <dbReference type="EMBL" id="CAI5447801.1"/>
    </source>
</evidence>
<name>A0A9P1IMJ8_9PELO</name>
<organism evidence="13 14">
    <name type="scientific">Caenorhabditis angaria</name>
    <dbReference type="NCBI Taxonomy" id="860376"/>
    <lineage>
        <taxon>Eukaryota</taxon>
        <taxon>Metazoa</taxon>
        <taxon>Ecdysozoa</taxon>
        <taxon>Nematoda</taxon>
        <taxon>Chromadorea</taxon>
        <taxon>Rhabditida</taxon>
        <taxon>Rhabditina</taxon>
        <taxon>Rhabditomorpha</taxon>
        <taxon>Rhabditoidea</taxon>
        <taxon>Rhabditidae</taxon>
        <taxon>Peloderinae</taxon>
        <taxon>Caenorhabditis</taxon>
    </lineage>
</organism>
<gene>
    <name evidence="13" type="ORF">CAMP_LOCUS10438</name>
</gene>
<proteinExistence type="inferred from homology"/>
<dbReference type="InterPro" id="IPR036388">
    <property type="entry name" value="WH-like_DNA-bd_sf"/>
</dbReference>
<evidence type="ECO:0000256" key="6">
    <source>
        <dbReference type="ARBA" id="ARBA00022679"/>
    </source>
</evidence>
<dbReference type="EC" id="2.1.1.63" evidence="3"/>
<dbReference type="PROSITE" id="PS00374">
    <property type="entry name" value="MGMT"/>
    <property type="match status" value="1"/>
</dbReference>